<dbReference type="EMBL" id="CP089982">
    <property type="protein sequence ID" value="WXA99404.1"/>
    <property type="molecule type" value="Genomic_DNA"/>
</dbReference>
<dbReference type="Gene3D" id="3.30.200.20">
    <property type="entry name" value="Phosphorylase Kinase, domain 1"/>
    <property type="match status" value="1"/>
</dbReference>
<keyword evidence="3" id="KW-1185">Reference proteome</keyword>
<dbReference type="InterPro" id="IPR051678">
    <property type="entry name" value="AGP_Transferase"/>
</dbReference>
<evidence type="ECO:0000313" key="3">
    <source>
        <dbReference type="Proteomes" id="UP001379533"/>
    </source>
</evidence>
<dbReference type="PANTHER" id="PTHR21310">
    <property type="entry name" value="AMINOGLYCOSIDE PHOSPHOTRANSFERASE-RELATED-RELATED"/>
    <property type="match status" value="1"/>
</dbReference>
<reference evidence="2 3" key="1">
    <citation type="submission" date="2021-12" db="EMBL/GenBank/DDBJ databases">
        <title>Discovery of the Pendulisporaceae a myxobacterial family with distinct sporulation behavior and unique specialized metabolism.</title>
        <authorList>
            <person name="Garcia R."/>
            <person name="Popoff A."/>
            <person name="Bader C.D."/>
            <person name="Loehr J."/>
            <person name="Walesch S."/>
            <person name="Walt C."/>
            <person name="Boldt J."/>
            <person name="Bunk B."/>
            <person name="Haeckl F.J.F.P.J."/>
            <person name="Gunesch A.P."/>
            <person name="Birkelbach J."/>
            <person name="Nuebel U."/>
            <person name="Pietschmann T."/>
            <person name="Bach T."/>
            <person name="Mueller R."/>
        </authorList>
    </citation>
    <scope>NUCLEOTIDE SEQUENCE [LARGE SCALE GENOMIC DNA]</scope>
    <source>
        <strain evidence="2 3">MSr12523</strain>
    </source>
</reference>
<gene>
    <name evidence="2" type="ORF">LZC95_21605</name>
</gene>
<dbReference type="CDD" id="cd05152">
    <property type="entry name" value="MPH2"/>
    <property type="match status" value="1"/>
</dbReference>
<dbReference type="Proteomes" id="UP001379533">
    <property type="component" value="Chromosome"/>
</dbReference>
<dbReference type="PANTHER" id="PTHR21310:SF15">
    <property type="entry name" value="AMINOGLYCOSIDE PHOSPHOTRANSFERASE DOMAIN-CONTAINING PROTEIN"/>
    <property type="match status" value="1"/>
</dbReference>
<dbReference type="Gene3D" id="3.90.1200.10">
    <property type="match status" value="1"/>
</dbReference>
<proteinExistence type="predicted"/>
<dbReference type="SUPFAM" id="SSF56112">
    <property type="entry name" value="Protein kinase-like (PK-like)"/>
    <property type="match status" value="1"/>
</dbReference>
<protein>
    <submittedName>
        <fullName evidence="2">Macrolide 2'-phosphotransferase</fullName>
    </submittedName>
</protein>
<dbReference type="Pfam" id="PF01636">
    <property type="entry name" value="APH"/>
    <property type="match status" value="1"/>
</dbReference>
<dbReference type="InterPro" id="IPR011009">
    <property type="entry name" value="Kinase-like_dom_sf"/>
</dbReference>
<dbReference type="InterPro" id="IPR002575">
    <property type="entry name" value="Aminoglycoside_PTrfase"/>
</dbReference>
<feature type="domain" description="Aminoglycoside phosphotransferase" evidence="1">
    <location>
        <begin position="30"/>
        <end position="259"/>
    </location>
</feature>
<sequence length="329" mass="36298">MIDSVQALLDAAGQHGLELTADHDDFDKTGLDFLVVHAKDASGTCWVVRTPRRPELLETARIEARALELLAPKLPVAIPEWRIHADDVIAYPRLPGTPAVTLDGSGAPQWHLDPTAPSELFLDSFAGALAALQSVEEASAREAGIPTKPIEAARIALARSMDETRAALAPSDAIWSRWHRWLENDGLWPDYLTLVHGDLHPGHMLLDAEGRLSGILDWTEACVTDPCIDFAMFFGCFGRRPLERLVERFAMWGGRTWPGLVAHAAERWASFPALVAEWALRTDNEAILEHARAHLASVTQNLENLQNQQDLQGQADFADEMPNEPLPID</sequence>
<accession>A0ABZ2KLK7</accession>
<name>A0ABZ2KLK7_9BACT</name>
<evidence type="ECO:0000259" key="1">
    <source>
        <dbReference type="Pfam" id="PF01636"/>
    </source>
</evidence>
<dbReference type="RefSeq" id="WP_394850042.1">
    <property type="nucleotide sequence ID" value="NZ_CP089982.1"/>
</dbReference>
<organism evidence="2 3">
    <name type="scientific">Pendulispora brunnea</name>
    <dbReference type="NCBI Taxonomy" id="2905690"/>
    <lineage>
        <taxon>Bacteria</taxon>
        <taxon>Pseudomonadati</taxon>
        <taxon>Myxococcota</taxon>
        <taxon>Myxococcia</taxon>
        <taxon>Myxococcales</taxon>
        <taxon>Sorangiineae</taxon>
        <taxon>Pendulisporaceae</taxon>
        <taxon>Pendulispora</taxon>
    </lineage>
</organism>
<evidence type="ECO:0000313" key="2">
    <source>
        <dbReference type="EMBL" id="WXA99404.1"/>
    </source>
</evidence>